<gene>
    <name evidence="2" type="ORF">GCM10010978_02860</name>
</gene>
<dbReference type="SUPFAM" id="SSF89360">
    <property type="entry name" value="HesB-like domain"/>
    <property type="match status" value="1"/>
</dbReference>
<keyword evidence="3" id="KW-1185">Reference proteome</keyword>
<reference evidence="2" key="1">
    <citation type="journal article" date="2014" name="Int. J. Syst. Evol. Microbiol.">
        <title>Complete genome sequence of Corynebacterium casei LMG S-19264T (=DSM 44701T), isolated from a smear-ripened cheese.</title>
        <authorList>
            <consortium name="US DOE Joint Genome Institute (JGI-PGF)"/>
            <person name="Walter F."/>
            <person name="Albersmeier A."/>
            <person name="Kalinowski J."/>
            <person name="Ruckert C."/>
        </authorList>
    </citation>
    <scope>NUCLEOTIDE SEQUENCE</scope>
    <source>
        <strain evidence="2">CGMCC 1.12360</strain>
    </source>
</reference>
<dbReference type="Pfam" id="PF01521">
    <property type="entry name" value="Fe-S_biosyn"/>
    <property type="match status" value="1"/>
</dbReference>
<sequence>MKGKEGIQIQLEITEKALQKIKTISEKPVLLLWYDTDECGCGVNGLPTIRLAREIKESYMEVECSEMNVFVEKQQKVFFAECMKLDWTGQVFHLASPEQIMNPFIPASQIFTL</sequence>
<evidence type="ECO:0000313" key="2">
    <source>
        <dbReference type="EMBL" id="GGH69144.1"/>
    </source>
</evidence>
<protein>
    <recommendedName>
        <fullName evidence="1">Core domain-containing protein</fullName>
    </recommendedName>
</protein>
<evidence type="ECO:0000259" key="1">
    <source>
        <dbReference type="Pfam" id="PF01521"/>
    </source>
</evidence>
<feature type="domain" description="Core" evidence="1">
    <location>
        <begin position="10"/>
        <end position="103"/>
    </location>
</feature>
<dbReference type="EMBL" id="BMEV01000003">
    <property type="protein sequence ID" value="GGH69144.1"/>
    <property type="molecule type" value="Genomic_DNA"/>
</dbReference>
<reference evidence="2" key="2">
    <citation type="submission" date="2020-09" db="EMBL/GenBank/DDBJ databases">
        <authorList>
            <person name="Sun Q."/>
            <person name="Zhou Y."/>
        </authorList>
    </citation>
    <scope>NUCLEOTIDE SEQUENCE</scope>
    <source>
        <strain evidence="2">CGMCC 1.12360</strain>
    </source>
</reference>
<dbReference type="Gene3D" id="2.60.300.12">
    <property type="entry name" value="HesB-like domain"/>
    <property type="match status" value="1"/>
</dbReference>
<organism evidence="2 3">
    <name type="scientific">Compostibacillus humi</name>
    <dbReference type="NCBI Taxonomy" id="1245525"/>
    <lineage>
        <taxon>Bacteria</taxon>
        <taxon>Bacillati</taxon>
        <taxon>Bacillota</taxon>
        <taxon>Bacilli</taxon>
        <taxon>Bacillales</taxon>
        <taxon>Bacillaceae</taxon>
        <taxon>Compostibacillus</taxon>
    </lineage>
</organism>
<dbReference type="Proteomes" id="UP000602050">
    <property type="component" value="Unassembled WGS sequence"/>
</dbReference>
<name>A0A8J2ZQ76_9BACI</name>
<dbReference type="RefSeq" id="WP_229733508.1">
    <property type="nucleotide sequence ID" value="NZ_BMEV01000003.1"/>
</dbReference>
<evidence type="ECO:0000313" key="3">
    <source>
        <dbReference type="Proteomes" id="UP000602050"/>
    </source>
</evidence>
<proteinExistence type="predicted"/>
<comment type="caution">
    <text evidence="2">The sequence shown here is derived from an EMBL/GenBank/DDBJ whole genome shotgun (WGS) entry which is preliminary data.</text>
</comment>
<dbReference type="InterPro" id="IPR035903">
    <property type="entry name" value="HesB-like_dom_sf"/>
</dbReference>
<dbReference type="InterPro" id="IPR000361">
    <property type="entry name" value="ATAP_core_dom"/>
</dbReference>
<dbReference type="AlphaFoldDB" id="A0A8J2ZQ76"/>
<accession>A0A8J2ZQ76</accession>